<keyword evidence="6" id="KW-0406">Ion transport</keyword>
<dbReference type="InterPro" id="IPR020966">
    <property type="entry name" value="ALMT"/>
</dbReference>
<dbReference type="PANTHER" id="PTHR31086">
    <property type="entry name" value="ALUMINUM-ACTIVATED MALATE TRANSPORTER 10"/>
    <property type="match status" value="1"/>
</dbReference>
<evidence type="ECO:0000313" key="11">
    <source>
        <dbReference type="Proteomes" id="UP000653305"/>
    </source>
</evidence>
<evidence type="ECO:0000256" key="6">
    <source>
        <dbReference type="ARBA" id="ARBA00023065"/>
    </source>
</evidence>
<dbReference type="GO" id="GO:0016020">
    <property type="term" value="C:membrane"/>
    <property type="evidence" value="ECO:0007669"/>
    <property type="project" value="UniProtKB-SubCell"/>
</dbReference>
<evidence type="ECO:0000256" key="5">
    <source>
        <dbReference type="ARBA" id="ARBA00022989"/>
    </source>
</evidence>
<keyword evidence="11" id="KW-1185">Reference proteome</keyword>
<comment type="caution">
    <text evidence="10">The sequence shown here is derived from an EMBL/GenBank/DDBJ whole genome shotgun (WGS) entry which is preliminary data.</text>
</comment>
<organism evidence="10 11">
    <name type="scientific">Phtheirospermum japonicum</name>
    <dbReference type="NCBI Taxonomy" id="374723"/>
    <lineage>
        <taxon>Eukaryota</taxon>
        <taxon>Viridiplantae</taxon>
        <taxon>Streptophyta</taxon>
        <taxon>Embryophyta</taxon>
        <taxon>Tracheophyta</taxon>
        <taxon>Spermatophyta</taxon>
        <taxon>Magnoliopsida</taxon>
        <taxon>eudicotyledons</taxon>
        <taxon>Gunneridae</taxon>
        <taxon>Pentapetalae</taxon>
        <taxon>asterids</taxon>
        <taxon>lamiids</taxon>
        <taxon>Lamiales</taxon>
        <taxon>Orobanchaceae</taxon>
        <taxon>Orobanchaceae incertae sedis</taxon>
        <taxon>Phtheirospermum</taxon>
    </lineage>
</organism>
<feature type="compositionally biased region" description="Pro residues" evidence="9">
    <location>
        <begin position="282"/>
        <end position="292"/>
    </location>
</feature>
<keyword evidence="8" id="KW-0407">Ion channel</keyword>
<dbReference type="EMBL" id="BMAC01001010">
    <property type="protein sequence ID" value="GFQ05054.1"/>
    <property type="molecule type" value="Genomic_DNA"/>
</dbReference>
<proteinExistence type="inferred from homology"/>
<reference evidence="10" key="1">
    <citation type="submission" date="2020-07" db="EMBL/GenBank/DDBJ databases">
        <title>Ethylene signaling mediates host invasion by parasitic plants.</title>
        <authorList>
            <person name="Yoshida S."/>
        </authorList>
    </citation>
    <scope>NUCLEOTIDE SEQUENCE</scope>
    <source>
        <strain evidence="10">Okayama</strain>
    </source>
</reference>
<keyword evidence="3" id="KW-0813">Transport</keyword>
<evidence type="ECO:0000256" key="2">
    <source>
        <dbReference type="ARBA" id="ARBA00007079"/>
    </source>
</evidence>
<evidence type="ECO:0000313" key="10">
    <source>
        <dbReference type="EMBL" id="GFQ05054.1"/>
    </source>
</evidence>
<evidence type="ECO:0000256" key="9">
    <source>
        <dbReference type="SAM" id="MobiDB-lite"/>
    </source>
</evidence>
<evidence type="ECO:0000256" key="7">
    <source>
        <dbReference type="ARBA" id="ARBA00023136"/>
    </source>
</evidence>
<comment type="subcellular location">
    <subcellularLocation>
        <location evidence="1">Membrane</location>
        <topology evidence="1">Multi-pass membrane protein</topology>
    </subcellularLocation>
</comment>
<keyword evidence="5" id="KW-1133">Transmembrane helix</keyword>
<feature type="region of interest" description="Disordered" evidence="9">
    <location>
        <begin position="263"/>
        <end position="292"/>
    </location>
</feature>
<keyword evidence="4" id="KW-0812">Transmembrane</keyword>
<dbReference type="AlphaFoldDB" id="A0A830DA57"/>
<dbReference type="OrthoDB" id="971221at2759"/>
<sequence>MLTHQILPPQPRAILFPLQLYSIRILSFYNDNRAFSGGVYLVSEIGVLRDEDLDGEEREDAGVEEWGEWVFRAVVDVAGDVVARAVRTAATYVRFIPYIKKNYDYGVVIFLVTFNLITVSSYRVRNDLHDSIVSKLEGLAYFIKACVNEYFNTKDTKTAEDKSSDDLQGYKAVLDSKSTDETLPSGDHIASGRLYSLWAAGYVLRGVIHVDGARRNMTRIVTNATKKIGASRIGGTDLIRVINDLNNFEKLCNNLIDLQKTPGDLLDPANPNPAKAEDGPGIGPPMPKLDRS</sequence>
<accession>A0A830DA57</accession>
<gene>
    <name evidence="10" type="ORF">PHJA_002649500</name>
</gene>
<evidence type="ECO:0000256" key="8">
    <source>
        <dbReference type="ARBA" id="ARBA00023303"/>
    </source>
</evidence>
<name>A0A830DA57_9LAMI</name>
<dbReference type="GO" id="GO:0034220">
    <property type="term" value="P:monoatomic ion transmembrane transport"/>
    <property type="evidence" value="ECO:0007669"/>
    <property type="project" value="UniProtKB-KW"/>
</dbReference>
<keyword evidence="7" id="KW-0472">Membrane</keyword>
<dbReference type="GO" id="GO:0015743">
    <property type="term" value="P:malate transport"/>
    <property type="evidence" value="ECO:0007669"/>
    <property type="project" value="InterPro"/>
</dbReference>
<protein>
    <submittedName>
        <fullName evidence="10">Aluminum-activated malate transporter 12</fullName>
    </submittedName>
</protein>
<dbReference type="Proteomes" id="UP000653305">
    <property type="component" value="Unassembled WGS sequence"/>
</dbReference>
<dbReference type="Pfam" id="PF11744">
    <property type="entry name" value="ALMT"/>
    <property type="match status" value="1"/>
</dbReference>
<comment type="similarity">
    <text evidence="2">Belongs to the aromatic acid exporter (TC 2.A.85) family.</text>
</comment>
<evidence type="ECO:0000256" key="3">
    <source>
        <dbReference type="ARBA" id="ARBA00022448"/>
    </source>
</evidence>
<evidence type="ECO:0000256" key="4">
    <source>
        <dbReference type="ARBA" id="ARBA00022692"/>
    </source>
</evidence>
<evidence type="ECO:0000256" key="1">
    <source>
        <dbReference type="ARBA" id="ARBA00004141"/>
    </source>
</evidence>